<evidence type="ECO:0000313" key="2">
    <source>
        <dbReference type="Proteomes" id="UP001460270"/>
    </source>
</evidence>
<reference evidence="2" key="1">
    <citation type="submission" date="2024-04" db="EMBL/GenBank/DDBJ databases">
        <title>Salinicola lusitanus LLJ914,a marine bacterium isolated from the Okinawa Trough.</title>
        <authorList>
            <person name="Li J."/>
        </authorList>
    </citation>
    <scope>NUCLEOTIDE SEQUENCE [LARGE SCALE GENOMIC DNA]</scope>
</reference>
<proteinExistence type="predicted"/>
<sequence length="154" mass="17655">MEMMMSLTTDEPIQLHTPHGRWPQASLKLRSSEGSRDIPVSLREDLQDRLHKEEWFGQWMKEDWFKSFLSSDAVSINGNGNGKGNGKGNGYDAKLLLTVEKTGKACFLLFLREGSRLLKNEFYKSWVGLYKSNRENNKNYLKEPTGAYPSFFGP</sequence>
<evidence type="ECO:0000313" key="1">
    <source>
        <dbReference type="EMBL" id="KAK7916330.1"/>
    </source>
</evidence>
<accession>A0AAW0P4R6</accession>
<protein>
    <submittedName>
        <fullName evidence="1">Uncharacterized protein</fullName>
    </submittedName>
</protein>
<gene>
    <name evidence="1" type="ORF">WMY93_012091</name>
</gene>
<comment type="caution">
    <text evidence="1">The sequence shown here is derived from an EMBL/GenBank/DDBJ whole genome shotgun (WGS) entry which is preliminary data.</text>
</comment>
<dbReference type="Proteomes" id="UP001460270">
    <property type="component" value="Unassembled WGS sequence"/>
</dbReference>
<dbReference type="AlphaFoldDB" id="A0AAW0P4R6"/>
<name>A0AAW0P4R6_9GOBI</name>
<keyword evidence="2" id="KW-1185">Reference proteome</keyword>
<organism evidence="1 2">
    <name type="scientific">Mugilogobius chulae</name>
    <name type="common">yellowstripe goby</name>
    <dbReference type="NCBI Taxonomy" id="88201"/>
    <lineage>
        <taxon>Eukaryota</taxon>
        <taxon>Metazoa</taxon>
        <taxon>Chordata</taxon>
        <taxon>Craniata</taxon>
        <taxon>Vertebrata</taxon>
        <taxon>Euteleostomi</taxon>
        <taxon>Actinopterygii</taxon>
        <taxon>Neopterygii</taxon>
        <taxon>Teleostei</taxon>
        <taxon>Neoteleostei</taxon>
        <taxon>Acanthomorphata</taxon>
        <taxon>Gobiaria</taxon>
        <taxon>Gobiiformes</taxon>
        <taxon>Gobioidei</taxon>
        <taxon>Gobiidae</taxon>
        <taxon>Gobionellinae</taxon>
        <taxon>Mugilogobius</taxon>
    </lineage>
</organism>
<dbReference type="EMBL" id="JBBPFD010000008">
    <property type="protein sequence ID" value="KAK7916330.1"/>
    <property type="molecule type" value="Genomic_DNA"/>
</dbReference>